<dbReference type="AlphaFoldDB" id="A0A0F9GC67"/>
<name>A0A0F9GC67_9ZZZZ</name>
<organism evidence="1">
    <name type="scientific">marine sediment metagenome</name>
    <dbReference type="NCBI Taxonomy" id="412755"/>
    <lineage>
        <taxon>unclassified sequences</taxon>
        <taxon>metagenomes</taxon>
        <taxon>ecological metagenomes</taxon>
    </lineage>
</organism>
<gene>
    <name evidence="1" type="ORF">LCGC14_2202280</name>
</gene>
<comment type="caution">
    <text evidence="1">The sequence shown here is derived from an EMBL/GenBank/DDBJ whole genome shotgun (WGS) entry which is preliminary data.</text>
</comment>
<dbReference type="EMBL" id="LAZR01029048">
    <property type="protein sequence ID" value="KKL60742.1"/>
    <property type="molecule type" value="Genomic_DNA"/>
</dbReference>
<proteinExistence type="predicted"/>
<accession>A0A0F9GC67</accession>
<reference evidence="1" key="1">
    <citation type="journal article" date="2015" name="Nature">
        <title>Complex archaea that bridge the gap between prokaryotes and eukaryotes.</title>
        <authorList>
            <person name="Spang A."/>
            <person name="Saw J.H."/>
            <person name="Jorgensen S.L."/>
            <person name="Zaremba-Niedzwiedzka K."/>
            <person name="Martijn J."/>
            <person name="Lind A.E."/>
            <person name="van Eijk R."/>
            <person name="Schleper C."/>
            <person name="Guy L."/>
            <person name="Ettema T.J."/>
        </authorList>
    </citation>
    <scope>NUCLEOTIDE SEQUENCE</scope>
</reference>
<sequence>MSDVRETFPNAGETKMFELINRAQVQAGMYNVKYESAKADVTADKLWYTINDANSGIEVNKITKVSIMDSNGDYIMIPRLLENEIIKEDLT</sequence>
<evidence type="ECO:0000313" key="1">
    <source>
        <dbReference type="EMBL" id="KKL60742.1"/>
    </source>
</evidence>
<protein>
    <submittedName>
        <fullName evidence="1">Uncharacterized protein</fullName>
    </submittedName>
</protein>